<evidence type="ECO:0000256" key="2">
    <source>
        <dbReference type="ARBA" id="ARBA00022679"/>
    </source>
</evidence>
<protein>
    <recommendedName>
        <fullName evidence="6">Protein kinase domain-containing protein</fullName>
    </recommendedName>
</protein>
<feature type="non-terminal residue" evidence="7">
    <location>
        <position position="195"/>
    </location>
</feature>
<keyword evidence="1" id="KW-0723">Serine/threonine-protein kinase</keyword>
<dbReference type="EMBL" id="JAHRIM010090863">
    <property type="protein sequence ID" value="MEQ2277123.1"/>
    <property type="molecule type" value="Genomic_DNA"/>
</dbReference>
<dbReference type="InterPro" id="IPR000719">
    <property type="entry name" value="Prot_kinase_dom"/>
</dbReference>
<evidence type="ECO:0000256" key="5">
    <source>
        <dbReference type="ARBA" id="ARBA00022840"/>
    </source>
</evidence>
<dbReference type="Gene3D" id="1.10.510.10">
    <property type="entry name" value="Transferase(Phosphotransferase) domain 1"/>
    <property type="match status" value="1"/>
</dbReference>
<organism evidence="7 8">
    <name type="scientific">Xenotaenia resolanae</name>
    <dbReference type="NCBI Taxonomy" id="208358"/>
    <lineage>
        <taxon>Eukaryota</taxon>
        <taxon>Metazoa</taxon>
        <taxon>Chordata</taxon>
        <taxon>Craniata</taxon>
        <taxon>Vertebrata</taxon>
        <taxon>Euteleostomi</taxon>
        <taxon>Actinopterygii</taxon>
        <taxon>Neopterygii</taxon>
        <taxon>Teleostei</taxon>
        <taxon>Neoteleostei</taxon>
        <taxon>Acanthomorphata</taxon>
        <taxon>Ovalentaria</taxon>
        <taxon>Atherinomorphae</taxon>
        <taxon>Cyprinodontiformes</taxon>
        <taxon>Goodeidae</taxon>
        <taxon>Xenotaenia</taxon>
    </lineage>
</organism>
<evidence type="ECO:0000313" key="8">
    <source>
        <dbReference type="Proteomes" id="UP001444071"/>
    </source>
</evidence>
<dbReference type="PROSITE" id="PS00108">
    <property type="entry name" value="PROTEIN_KINASE_ST"/>
    <property type="match status" value="1"/>
</dbReference>
<proteinExistence type="predicted"/>
<evidence type="ECO:0000256" key="4">
    <source>
        <dbReference type="ARBA" id="ARBA00022777"/>
    </source>
</evidence>
<gene>
    <name evidence="7" type="ORF">XENORESO_020232</name>
</gene>
<evidence type="ECO:0000313" key="7">
    <source>
        <dbReference type="EMBL" id="MEQ2277123.1"/>
    </source>
</evidence>
<comment type="caution">
    <text evidence="7">The sequence shown here is derived from an EMBL/GenBank/DDBJ whole genome shotgun (WGS) entry which is preliminary data.</text>
</comment>
<feature type="domain" description="Protein kinase" evidence="6">
    <location>
        <begin position="1"/>
        <end position="172"/>
    </location>
</feature>
<dbReference type="InterPro" id="IPR011009">
    <property type="entry name" value="Kinase-like_dom_sf"/>
</dbReference>
<dbReference type="PROSITE" id="PS50011">
    <property type="entry name" value="PROTEIN_KINASE_DOM"/>
    <property type="match status" value="1"/>
</dbReference>
<reference evidence="7 8" key="1">
    <citation type="submission" date="2021-06" db="EMBL/GenBank/DDBJ databases">
        <authorList>
            <person name="Palmer J.M."/>
        </authorList>
    </citation>
    <scope>NUCLEOTIDE SEQUENCE [LARGE SCALE GENOMIC DNA]</scope>
    <source>
        <strain evidence="7 8">XR_2019</strain>
        <tissue evidence="7">Muscle</tissue>
    </source>
</reference>
<evidence type="ECO:0000256" key="1">
    <source>
        <dbReference type="ARBA" id="ARBA00022527"/>
    </source>
</evidence>
<keyword evidence="8" id="KW-1185">Reference proteome</keyword>
<keyword evidence="4" id="KW-0418">Kinase</keyword>
<keyword evidence="2" id="KW-0808">Transferase</keyword>
<dbReference type="Proteomes" id="UP001444071">
    <property type="component" value="Unassembled WGS sequence"/>
</dbReference>
<accession>A0ABV0X7I4</accession>
<dbReference type="Pfam" id="PF00069">
    <property type="entry name" value="Pkinase"/>
    <property type="match status" value="1"/>
</dbReference>
<keyword evidence="3" id="KW-0547">Nucleotide-binding</keyword>
<dbReference type="InterPro" id="IPR008271">
    <property type="entry name" value="Ser/Thr_kinase_AS"/>
</dbReference>
<dbReference type="PANTHER" id="PTHR24342">
    <property type="entry name" value="SERINE/THREONINE-PROTEIN KINASE 17"/>
    <property type="match status" value="1"/>
</dbReference>
<dbReference type="SUPFAM" id="SSF56112">
    <property type="entry name" value="Protein kinase-like (PK-like)"/>
    <property type="match status" value="1"/>
</dbReference>
<name>A0ABV0X7I4_9TELE</name>
<dbReference type="SMART" id="SM00220">
    <property type="entry name" value="S_TKc"/>
    <property type="match status" value="1"/>
</dbReference>
<sequence>MLDRMAKKTMVMEKLIRSCVQQILQGLQYLHQTHIAHLDIKPENILMASPGSDHIRICDFGNAIKLDNSEEYYSKYGTPEYVAPEIVNQTPISTATDIWPVGVITYLCLTGVSPFAGENDRATALNIRNYNVAFEEGMFSELCKEAKGFVIKLLVVDRLRPNAIECLRHPWFKSPTNKSISTAMLKQVIARRRWQ</sequence>
<evidence type="ECO:0000256" key="3">
    <source>
        <dbReference type="ARBA" id="ARBA00022741"/>
    </source>
</evidence>
<dbReference type="PANTHER" id="PTHR24342:SF14">
    <property type="entry name" value="DEATH-ASSOCIATED PROTEIN KINASE DAPK-1"/>
    <property type="match status" value="1"/>
</dbReference>
<keyword evidence="5" id="KW-0067">ATP-binding</keyword>
<evidence type="ECO:0000259" key="6">
    <source>
        <dbReference type="PROSITE" id="PS50011"/>
    </source>
</evidence>